<organism evidence="4 5">
    <name type="scientific">Kribbella capetownensis</name>
    <dbReference type="NCBI Taxonomy" id="1572659"/>
    <lineage>
        <taxon>Bacteria</taxon>
        <taxon>Bacillati</taxon>
        <taxon>Actinomycetota</taxon>
        <taxon>Actinomycetes</taxon>
        <taxon>Propionibacteriales</taxon>
        <taxon>Kribbellaceae</taxon>
        <taxon>Kribbella</taxon>
    </lineage>
</organism>
<keyword evidence="5" id="KW-1185">Reference proteome</keyword>
<dbReference type="InterPro" id="IPR050832">
    <property type="entry name" value="Bact_Acetyltransf"/>
</dbReference>
<dbReference type="GO" id="GO:0016747">
    <property type="term" value="F:acyltransferase activity, transferring groups other than amino-acyl groups"/>
    <property type="evidence" value="ECO:0007669"/>
    <property type="project" value="InterPro"/>
</dbReference>
<dbReference type="PANTHER" id="PTHR43877">
    <property type="entry name" value="AMINOALKYLPHOSPHONATE N-ACETYLTRANSFERASE-RELATED-RELATED"/>
    <property type="match status" value="1"/>
</dbReference>
<protein>
    <submittedName>
        <fullName evidence="4">GNAT family N-acetyltransferase</fullName>
    </submittedName>
</protein>
<proteinExistence type="predicted"/>
<dbReference type="InterPro" id="IPR016181">
    <property type="entry name" value="Acyl_CoA_acyltransferase"/>
</dbReference>
<keyword evidence="2" id="KW-0012">Acyltransferase</keyword>
<dbReference type="Proteomes" id="UP000293342">
    <property type="component" value="Unassembled WGS sequence"/>
</dbReference>
<dbReference type="AlphaFoldDB" id="A0A4R0JG44"/>
<feature type="domain" description="N-acetyltransferase" evidence="3">
    <location>
        <begin position="12"/>
        <end position="179"/>
    </location>
</feature>
<reference evidence="4 5" key="1">
    <citation type="submission" date="2019-02" db="EMBL/GenBank/DDBJ databases">
        <title>Kribbella capetownensis sp. nov. and Kribbella speibonae sp. nov., isolated from soil.</title>
        <authorList>
            <person name="Curtis S.M."/>
            <person name="Norton I."/>
            <person name="Everest G.J."/>
            <person name="Meyers P.R."/>
        </authorList>
    </citation>
    <scope>NUCLEOTIDE SEQUENCE [LARGE SCALE GENOMIC DNA]</scope>
    <source>
        <strain evidence="4 5">YM53</strain>
    </source>
</reference>
<evidence type="ECO:0000313" key="5">
    <source>
        <dbReference type="Proteomes" id="UP000293342"/>
    </source>
</evidence>
<dbReference type="EMBL" id="SJKD01000008">
    <property type="protein sequence ID" value="TCC45127.1"/>
    <property type="molecule type" value="Genomic_DNA"/>
</dbReference>
<evidence type="ECO:0000313" key="4">
    <source>
        <dbReference type="EMBL" id="TCC45127.1"/>
    </source>
</evidence>
<evidence type="ECO:0000259" key="3">
    <source>
        <dbReference type="PROSITE" id="PS51186"/>
    </source>
</evidence>
<dbReference type="PROSITE" id="PS51186">
    <property type="entry name" value="GNAT"/>
    <property type="match status" value="1"/>
</dbReference>
<dbReference type="Gene3D" id="3.40.630.30">
    <property type="match status" value="1"/>
</dbReference>
<evidence type="ECO:0000256" key="1">
    <source>
        <dbReference type="ARBA" id="ARBA00022679"/>
    </source>
</evidence>
<dbReference type="InterPro" id="IPR000182">
    <property type="entry name" value="GNAT_dom"/>
</dbReference>
<dbReference type="PANTHER" id="PTHR43877:SF2">
    <property type="entry name" value="AMINOALKYLPHOSPHONATE N-ACETYLTRANSFERASE-RELATED"/>
    <property type="match status" value="1"/>
</dbReference>
<dbReference type="Pfam" id="PF00583">
    <property type="entry name" value="Acetyltransf_1"/>
    <property type="match status" value="1"/>
</dbReference>
<comment type="caution">
    <text evidence="4">The sequence shown here is derived from an EMBL/GenBank/DDBJ whole genome shotgun (WGS) entry which is preliminary data.</text>
</comment>
<keyword evidence="1 4" id="KW-0808">Transferase</keyword>
<dbReference type="CDD" id="cd04301">
    <property type="entry name" value="NAT_SF"/>
    <property type="match status" value="1"/>
</dbReference>
<dbReference type="OrthoDB" id="7011037at2"/>
<dbReference type="SUPFAM" id="SSF55729">
    <property type="entry name" value="Acyl-CoA N-acyltransferases (Nat)"/>
    <property type="match status" value="1"/>
</dbReference>
<evidence type="ECO:0000256" key="2">
    <source>
        <dbReference type="ARBA" id="ARBA00023315"/>
    </source>
</evidence>
<sequence>MVCRTILSFVQISIRRAGRDDVPAVLALLDGATEWLVARGRTDQWGTEAHSTNPRRVAQITGFADDGLWVAEADGRVVGALAVGPAMSYVPTVDEPELYVRLLVTDRASAGHGIGGELLDHARGLAREAGVSLIRVDCFAGGDGALVRYYEKQGFVRDVEFTVPVNDWEWPGQVLSQRL</sequence>
<name>A0A4R0JG44_9ACTN</name>
<gene>
    <name evidence="4" type="ORF">E0H75_31990</name>
</gene>
<accession>A0A4R0JG44</accession>